<evidence type="ECO:0000313" key="4">
    <source>
        <dbReference type="Proteomes" id="UP001516023"/>
    </source>
</evidence>
<accession>A0ABD3PK34</accession>
<dbReference type="InterPro" id="IPR011989">
    <property type="entry name" value="ARM-like"/>
</dbReference>
<reference evidence="3 4" key="1">
    <citation type="journal article" date="2020" name="G3 (Bethesda)">
        <title>Improved Reference Genome for Cyclotella cryptica CCMP332, a Model for Cell Wall Morphogenesis, Salinity Adaptation, and Lipid Production in Diatoms (Bacillariophyta).</title>
        <authorList>
            <person name="Roberts W.R."/>
            <person name="Downey K.M."/>
            <person name="Ruck E.C."/>
            <person name="Traller J.C."/>
            <person name="Alverson A.J."/>
        </authorList>
    </citation>
    <scope>NUCLEOTIDE SEQUENCE [LARGE SCALE GENOMIC DNA]</scope>
    <source>
        <strain evidence="3 4">CCMP332</strain>
    </source>
</reference>
<comment type="caution">
    <text evidence="3">The sequence shown here is derived from an EMBL/GenBank/DDBJ whole genome shotgun (WGS) entry which is preliminary data.</text>
</comment>
<sequence length="1770" mass="195018">CRALGSKSAMQSIIDKMKPAQQSQLDNLLISQPSPTEPILHLRFRTENNVSLNTPGDILAAMREREEEEKAIKYSKRLAIDLFRELSQTSYKEKIKQEKWSEKVAALDALIKAGGEEPYKLLPPSPNVDYNPLVRQLAQLLKHTHFAVVSKALNSLGMIAEGVGEHIYPQLRPLIPELVGLFKDKKVIKTVASCLDKLFGNVLSFDHLLDSKDSLPSSLDEKLQKNALVRLSVLEYLTRCVSTNNPHGTRGQLTPDHAVKLCNLACNKLNDSDAAVRKAASGLLSSLIKSNDTEVVLVTKEWTSSLQSTNPRVFKLLHQATVNKSSFSDETASRPATAPPKPLPKKPEPTRPKSACPGQKVKTKNAEIPRHVDVEVMDVKLPSLDDAIKSLADLGIPRWSDDLEHQGVLAGIRSTSWQKRMAALNDLTKYIEEHAMKFLNIVPCLFVLIRESTSSFKESNFNVAKAVLLLFNALFANVFKPHEKVPEAYLYTPATVIASEKLADRKLSEISALCLTSICVVKDPEKIVMLAMKHISSIKSPLAHEAFLGWFETFCVDFGAATLSGSLQDVVVWILGELDINNVKVKKAAFHSIGVLYSQLGPVLEAFVKSIATSTGKLSLIDKVFTEYKYDSAVRNVDRKLSCVTISQADKSDGSSRAQDAFLSVPATDLFALLGADFLKRVNNTEGKSSWKLRKEALEEVIQEASKCSGLISTEAKAYSSLKELLIALRSRLNDSQSNLKPLAATAMENILSRVDDASQAKFGRIVFPSLVVAAMTDMKKTMRDAAMSALQAGTRRSEISGGGINVVALEVLVLSLQSELSDAALKSTGLPELLSLLKDHIKSLTDLTENKKTLSTHDELAQIIVDCLLSSKAGIRTAGEKLLEVCAMKNTIPSDKFDTVISKLLPAQQRTVRSVIPKLSKEEKDYVGAFKKVRPRSSVSARQYSSQSSLRPILPNETATLERRPSRNIEKSNTRCVDNEIDPLAICRLDPILKRERLSAFGKGDNWPDFPEEPSGEVTRLTLRKSWSLLIENASIQSLLPRNASSSMECYIEGCNLITRSINYSKSTGDSSIIEQLDLILKWAACALSSRDHTAGLRSILHVIFALFERLNDLSYKMNDIEALIILPILLDKAGTSKTPFQDMFLNIISFVTDNDIYSKKLYGSIICVKVIEKSLRSKSKSLAASQCGMCVQASALAAIGKKGLTVLSKAISTERLVENRVAYLNLFDLITGKLDGDLEKLFSLCGTSLSESAKVMIKERWSRRQTTSRHQKETSDGDNPTQSTKLRTPSKRNIPRFGDSMPEVEASQSSILAQSSSAVATESLRMRLKTYTQSNRSLPLPPSKLSQSQLSSPSVTSSSSITELLQDIENTVLHVDSGSTTNYLFTNGRHSIEILYNVLSDDTSSFSSSEFNNCLNVFSRVIEHAFGRDGEFLPIDLIGITVSALAGLTKMQRYIASISRETLVFVLGTIVNSLFDSRLDVAAKSNADNGLLKMINKLALRLATAPSRDISLTALLSLQVTAVSSDDTIFCRSPKLTRVIEKLLGKVIKDESDTNPDAMFEGIDLESILTSLDNCLQAISHARTQRQGRGEFLKPADDMTRHLMLELLKCKKDNIRLSIGRLGLENESFLSLINSCEAELGRKRIPSDSENKSLVLASLINRVGDNDGEQRTAAVAELSKFRESNQDLFESHLSHLSIHFQEFIAEQLTKHISKPAASVLDIEDRNQQICDVSQNAELCPEVQGQPSDVSVSISDLKARIEALKQDGY</sequence>
<dbReference type="InterPro" id="IPR034085">
    <property type="entry name" value="TOG"/>
</dbReference>
<protein>
    <recommendedName>
        <fullName evidence="2">TOG domain-containing protein</fullName>
    </recommendedName>
</protein>
<gene>
    <name evidence="3" type="ORF">HJC23_011405</name>
</gene>
<evidence type="ECO:0000313" key="3">
    <source>
        <dbReference type="EMBL" id="KAL3788453.1"/>
    </source>
</evidence>
<feature type="domain" description="TOG" evidence="2">
    <location>
        <begin position="73"/>
        <end position="326"/>
    </location>
</feature>
<feature type="non-terminal residue" evidence="3">
    <location>
        <position position="1"/>
    </location>
</feature>
<feature type="region of interest" description="Disordered" evidence="1">
    <location>
        <begin position="325"/>
        <end position="364"/>
    </location>
</feature>
<feature type="compositionally biased region" description="Low complexity" evidence="1">
    <location>
        <begin position="1345"/>
        <end position="1356"/>
    </location>
</feature>
<dbReference type="Gene3D" id="1.25.10.10">
    <property type="entry name" value="Leucine-rich Repeat Variant"/>
    <property type="match status" value="4"/>
</dbReference>
<evidence type="ECO:0000256" key="1">
    <source>
        <dbReference type="SAM" id="MobiDB-lite"/>
    </source>
</evidence>
<evidence type="ECO:0000259" key="2">
    <source>
        <dbReference type="SMART" id="SM01349"/>
    </source>
</evidence>
<feature type="domain" description="TOG" evidence="2">
    <location>
        <begin position="385"/>
        <end position="634"/>
    </location>
</feature>
<dbReference type="InterPro" id="IPR045110">
    <property type="entry name" value="XMAP215"/>
</dbReference>
<dbReference type="InterPro" id="IPR016024">
    <property type="entry name" value="ARM-type_fold"/>
</dbReference>
<keyword evidence="4" id="KW-1185">Reference proteome</keyword>
<feature type="compositionally biased region" description="Polar residues" evidence="1">
    <location>
        <begin position="1279"/>
        <end position="1289"/>
    </location>
</feature>
<feature type="region of interest" description="Disordered" evidence="1">
    <location>
        <begin position="1335"/>
        <end position="1356"/>
    </location>
</feature>
<proteinExistence type="predicted"/>
<dbReference type="SUPFAM" id="SSF48371">
    <property type="entry name" value="ARM repeat"/>
    <property type="match status" value="2"/>
</dbReference>
<dbReference type="SMART" id="SM01349">
    <property type="entry name" value="TOG"/>
    <property type="match status" value="3"/>
</dbReference>
<name>A0ABD3PK34_9STRA</name>
<feature type="region of interest" description="Disordered" evidence="1">
    <location>
        <begin position="1262"/>
        <end position="1314"/>
    </location>
</feature>
<organism evidence="3 4">
    <name type="scientific">Cyclotella cryptica</name>
    <dbReference type="NCBI Taxonomy" id="29204"/>
    <lineage>
        <taxon>Eukaryota</taxon>
        <taxon>Sar</taxon>
        <taxon>Stramenopiles</taxon>
        <taxon>Ochrophyta</taxon>
        <taxon>Bacillariophyta</taxon>
        <taxon>Coscinodiscophyceae</taxon>
        <taxon>Thalassiosirophycidae</taxon>
        <taxon>Stephanodiscales</taxon>
        <taxon>Stephanodiscaceae</taxon>
        <taxon>Cyclotella</taxon>
    </lineage>
</organism>
<dbReference type="PANTHER" id="PTHR12609">
    <property type="entry name" value="MICROTUBULE ASSOCIATED PROTEIN XMAP215"/>
    <property type="match status" value="1"/>
</dbReference>
<dbReference type="Proteomes" id="UP001516023">
    <property type="component" value="Unassembled WGS sequence"/>
</dbReference>
<dbReference type="EMBL" id="JABMIG020000156">
    <property type="protein sequence ID" value="KAL3788453.1"/>
    <property type="molecule type" value="Genomic_DNA"/>
</dbReference>
<feature type="domain" description="TOG" evidence="2">
    <location>
        <begin position="661"/>
        <end position="926"/>
    </location>
</feature>